<feature type="non-terminal residue" evidence="8">
    <location>
        <position position="1"/>
    </location>
</feature>
<dbReference type="InterPro" id="IPR042175">
    <property type="entry name" value="Cell/Rod_MreC_2"/>
</dbReference>
<reference evidence="8" key="1">
    <citation type="journal article" date="2014" name="Front. Microbiol.">
        <title>High frequency of phylogenetically diverse reductive dehalogenase-homologous genes in deep subseafloor sedimentary metagenomes.</title>
        <authorList>
            <person name="Kawai M."/>
            <person name="Futagami T."/>
            <person name="Toyoda A."/>
            <person name="Takaki Y."/>
            <person name="Nishi S."/>
            <person name="Hori S."/>
            <person name="Arai W."/>
            <person name="Tsubouchi T."/>
            <person name="Morono Y."/>
            <person name="Uchiyama I."/>
            <person name="Ito T."/>
            <person name="Fujiyama A."/>
            <person name="Inagaki F."/>
            <person name="Takami H."/>
        </authorList>
    </citation>
    <scope>NUCLEOTIDE SEQUENCE</scope>
    <source>
        <strain evidence="8">Expedition CK06-06</strain>
    </source>
</reference>
<organism evidence="8">
    <name type="scientific">marine sediment metagenome</name>
    <dbReference type="NCBI Taxonomy" id="412755"/>
    <lineage>
        <taxon>unclassified sequences</taxon>
        <taxon>metagenomes</taxon>
        <taxon>ecological metagenomes</taxon>
    </lineage>
</organism>
<accession>X0VRZ6</accession>
<dbReference type="InterPro" id="IPR055342">
    <property type="entry name" value="MreC_beta-barrel_core"/>
</dbReference>
<dbReference type="GO" id="GO:0005886">
    <property type="term" value="C:plasma membrane"/>
    <property type="evidence" value="ECO:0007669"/>
    <property type="project" value="TreeGrafter"/>
</dbReference>
<name>X0VRZ6_9ZZZZ</name>
<dbReference type="NCBIfam" id="TIGR00219">
    <property type="entry name" value="mreC"/>
    <property type="match status" value="1"/>
</dbReference>
<evidence type="ECO:0000259" key="7">
    <source>
        <dbReference type="Pfam" id="PF04085"/>
    </source>
</evidence>
<gene>
    <name evidence="8" type="ORF">S01H1_51189</name>
</gene>
<evidence type="ECO:0000256" key="5">
    <source>
        <dbReference type="SAM" id="Coils"/>
    </source>
</evidence>
<comment type="caution">
    <text evidence="8">The sequence shown here is derived from an EMBL/GenBank/DDBJ whole genome shotgun (WGS) entry which is preliminary data.</text>
</comment>
<evidence type="ECO:0000256" key="6">
    <source>
        <dbReference type="SAM" id="Phobius"/>
    </source>
</evidence>
<dbReference type="PANTHER" id="PTHR34138:SF1">
    <property type="entry name" value="CELL SHAPE-DETERMINING PROTEIN MREC"/>
    <property type="match status" value="1"/>
</dbReference>
<evidence type="ECO:0000256" key="1">
    <source>
        <dbReference type="ARBA" id="ARBA00009369"/>
    </source>
</evidence>
<evidence type="ECO:0000256" key="2">
    <source>
        <dbReference type="ARBA" id="ARBA00013855"/>
    </source>
</evidence>
<comment type="similarity">
    <text evidence="1">Belongs to the MreC family.</text>
</comment>
<dbReference type="Gene3D" id="2.40.10.350">
    <property type="entry name" value="Rod shape-determining protein MreC, domain 2"/>
    <property type="match status" value="1"/>
</dbReference>
<keyword evidence="6" id="KW-0472">Membrane</keyword>
<protein>
    <recommendedName>
        <fullName evidence="2">Cell shape-determining protein MreC</fullName>
    </recommendedName>
    <alternativeName>
        <fullName evidence="4">Cell shape protein MreC</fullName>
    </alternativeName>
</protein>
<keyword evidence="3" id="KW-0133">Cell shape</keyword>
<dbReference type="GO" id="GO:0008360">
    <property type="term" value="P:regulation of cell shape"/>
    <property type="evidence" value="ECO:0007669"/>
    <property type="project" value="UniProtKB-KW"/>
</dbReference>
<feature type="non-terminal residue" evidence="8">
    <location>
        <position position="260"/>
    </location>
</feature>
<proteinExistence type="inferred from homology"/>
<dbReference type="Gene3D" id="2.40.10.340">
    <property type="entry name" value="Rod shape-determining protein MreC, domain 1"/>
    <property type="match status" value="1"/>
</dbReference>
<dbReference type="PANTHER" id="PTHR34138">
    <property type="entry name" value="CELL SHAPE-DETERMINING PROTEIN MREC"/>
    <property type="match status" value="1"/>
</dbReference>
<dbReference type="AlphaFoldDB" id="X0VRZ6"/>
<keyword evidence="5" id="KW-0175">Coiled coil</keyword>
<feature type="transmembrane region" description="Helical" evidence="6">
    <location>
        <begin position="27"/>
        <end position="44"/>
    </location>
</feature>
<dbReference type="PIRSF" id="PIRSF038471">
    <property type="entry name" value="MreC"/>
    <property type="match status" value="1"/>
</dbReference>
<keyword evidence="6" id="KW-1133">Transmembrane helix</keyword>
<feature type="domain" description="Rod shape-determining protein MreC beta-barrel core" evidence="7">
    <location>
        <begin position="135"/>
        <end position="259"/>
    </location>
</feature>
<evidence type="ECO:0000256" key="3">
    <source>
        <dbReference type="ARBA" id="ARBA00022960"/>
    </source>
</evidence>
<dbReference type="InterPro" id="IPR042177">
    <property type="entry name" value="Cell/Rod_1"/>
</dbReference>
<dbReference type="Pfam" id="PF04085">
    <property type="entry name" value="MreC"/>
    <property type="match status" value="1"/>
</dbReference>
<evidence type="ECO:0000313" key="8">
    <source>
        <dbReference type="EMBL" id="GAG21194.1"/>
    </source>
</evidence>
<dbReference type="InterPro" id="IPR007221">
    <property type="entry name" value="MreC"/>
</dbReference>
<dbReference type="EMBL" id="BARS01033025">
    <property type="protein sequence ID" value="GAG21194.1"/>
    <property type="molecule type" value="Genomic_DNA"/>
</dbReference>
<feature type="coiled-coil region" evidence="5">
    <location>
        <begin position="73"/>
        <end position="124"/>
    </location>
</feature>
<sequence length="260" mass="29595">QNLEIPIEFLYMRDYNRLMKFFAKKRKILIIIIGILVILSLNFYQKEVKGFFYLISSPVQKSLWGAGDRISDFFEAIAEIKELKKENEALKLKVQELLSENSSLKELRKENQTLREALEIGLRDEFKLVLAEVIGKDIDQDSILINKGSKDGLSKDLPVITQQRVLLGRIIEVYENFSRVLLISNKESSFDGEIPEKEISGVVKGRGSLKMYLDLISKDKEVKEEDLVVSSALGGIFPNGLLVGLIKEVKKSDLKPFQQA</sequence>
<evidence type="ECO:0000256" key="4">
    <source>
        <dbReference type="ARBA" id="ARBA00032089"/>
    </source>
</evidence>
<keyword evidence="6" id="KW-0812">Transmembrane</keyword>